<comment type="caution">
    <text evidence="2">The sequence shown here is derived from an EMBL/GenBank/DDBJ whole genome shotgun (WGS) entry which is preliminary data.</text>
</comment>
<evidence type="ECO:0000313" key="2">
    <source>
        <dbReference type="EMBL" id="KAF0318592.1"/>
    </source>
</evidence>
<dbReference type="OrthoDB" id="1470350at2759"/>
<name>A0A8H3ZK05_9PEZI</name>
<accession>A0A8H3ZK05</accession>
<dbReference type="InterPro" id="IPR041712">
    <property type="entry name" value="DHPS-like_MBL-fold"/>
</dbReference>
<evidence type="ECO:0000259" key="1">
    <source>
        <dbReference type="Pfam" id="PF00753"/>
    </source>
</evidence>
<gene>
    <name evidence="2" type="ORF">GQ607_014143</name>
</gene>
<dbReference type="EMBL" id="WOWK01000107">
    <property type="protein sequence ID" value="KAF0318592.1"/>
    <property type="molecule type" value="Genomic_DNA"/>
</dbReference>
<dbReference type="Proteomes" id="UP000434172">
    <property type="component" value="Unassembled WGS sequence"/>
</dbReference>
<proteinExistence type="predicted"/>
<keyword evidence="3" id="KW-1185">Reference proteome</keyword>
<dbReference type="GO" id="GO:0016740">
    <property type="term" value="F:transferase activity"/>
    <property type="evidence" value="ECO:0007669"/>
    <property type="project" value="TreeGrafter"/>
</dbReference>
<dbReference type="SUPFAM" id="SSF56281">
    <property type="entry name" value="Metallo-hydrolase/oxidoreductase"/>
    <property type="match status" value="1"/>
</dbReference>
<protein>
    <submittedName>
        <fullName evidence="2">Metallo-beta-lactamase superfamily protein</fullName>
    </submittedName>
</protein>
<dbReference type="PANTHER" id="PTHR13754:SF13">
    <property type="entry name" value="METALLO-BETA-LACTAMASE SUPERFAMILY PROTEIN (AFU_ORTHOLOGUE AFUA_3G07630)"/>
    <property type="match status" value="1"/>
</dbReference>
<dbReference type="CDD" id="cd07713">
    <property type="entry name" value="DHPS-like_MBL-fold"/>
    <property type="match status" value="1"/>
</dbReference>
<dbReference type="AlphaFoldDB" id="A0A8H3ZK05"/>
<dbReference type="PANTHER" id="PTHR13754">
    <property type="entry name" value="METALLO-BETA-LACTAMASE SUPERFAMILY PROTEIN"/>
    <property type="match status" value="1"/>
</dbReference>
<dbReference type="Gene3D" id="3.60.15.10">
    <property type="entry name" value="Ribonuclease Z/Hydroxyacylglutathione hydrolase-like"/>
    <property type="match status" value="1"/>
</dbReference>
<evidence type="ECO:0000313" key="3">
    <source>
        <dbReference type="Proteomes" id="UP000434172"/>
    </source>
</evidence>
<sequence>MADLVELDSLEILAIIDNELDPISPCPNPLIEQTGGIRDLTMRAIRESPEEGGPVPELRMSNICCSAHGLSLMITGIKDGQKRTILFDTGPAEDIWERNAKRLRADAGQIELITLSHWHRDHSGGMLKVLDMVSEARQQNGGDLLPVTVDLHPSRPDYRGAQVPAMPVISLEADPTFEEVEARGGTVTKNDQSHTVLDNTFLISGEIPRVSGYEAGFRFGMRFDKTKGEWEQDEKMLDERILMCRLKNKGIVMFTGCGHAGVVNSAKHAMDLGSGASLYAVIGGFHLADAQPDIIEQTASDLKESGVKVLLAGHCTGWRAKAELNKQMPGIYAPCFVGSKFVL</sequence>
<dbReference type="InterPro" id="IPR052926">
    <property type="entry name" value="Metallo-beta-lactamase_dom"/>
</dbReference>
<dbReference type="Pfam" id="PF00753">
    <property type="entry name" value="Lactamase_B"/>
    <property type="match status" value="1"/>
</dbReference>
<dbReference type="InterPro" id="IPR001279">
    <property type="entry name" value="Metallo-B-lactamas"/>
</dbReference>
<organism evidence="2 3">
    <name type="scientific">Colletotrichum asianum</name>
    <dbReference type="NCBI Taxonomy" id="702518"/>
    <lineage>
        <taxon>Eukaryota</taxon>
        <taxon>Fungi</taxon>
        <taxon>Dikarya</taxon>
        <taxon>Ascomycota</taxon>
        <taxon>Pezizomycotina</taxon>
        <taxon>Sordariomycetes</taxon>
        <taxon>Hypocreomycetidae</taxon>
        <taxon>Glomerellales</taxon>
        <taxon>Glomerellaceae</taxon>
        <taxon>Colletotrichum</taxon>
        <taxon>Colletotrichum gloeosporioides species complex</taxon>
    </lineage>
</organism>
<dbReference type="InterPro" id="IPR036866">
    <property type="entry name" value="RibonucZ/Hydroxyglut_hydro"/>
</dbReference>
<feature type="domain" description="Metallo-beta-lactamase" evidence="1">
    <location>
        <begin position="80"/>
        <end position="129"/>
    </location>
</feature>
<reference evidence="2 3" key="1">
    <citation type="submission" date="2019-12" db="EMBL/GenBank/DDBJ databases">
        <title>A genome sequence resource for the geographically widespread anthracnose pathogen Colletotrichum asianum.</title>
        <authorList>
            <person name="Meng Y."/>
        </authorList>
    </citation>
    <scope>NUCLEOTIDE SEQUENCE [LARGE SCALE GENOMIC DNA]</scope>
    <source>
        <strain evidence="2 3">ICMP 18580</strain>
    </source>
</reference>